<dbReference type="InterPro" id="IPR036822">
    <property type="entry name" value="CutC-like_dom_sf"/>
</dbReference>
<comment type="caution">
    <text evidence="2">Once thought to be involved in copper homeostasis, experiments in E.coli have shown this is not the case.</text>
</comment>
<comment type="similarity">
    <text evidence="1 2">Belongs to the CutC family.</text>
</comment>
<evidence type="ECO:0000313" key="3">
    <source>
        <dbReference type="EMBL" id="AHG88917.1"/>
    </source>
</evidence>
<dbReference type="SUPFAM" id="SSF110395">
    <property type="entry name" value="CutC-like"/>
    <property type="match status" value="1"/>
</dbReference>
<dbReference type="GO" id="GO:0005507">
    <property type="term" value="F:copper ion binding"/>
    <property type="evidence" value="ECO:0007669"/>
    <property type="project" value="TreeGrafter"/>
</dbReference>
<dbReference type="RefSeq" id="WP_025410439.1">
    <property type="nucleotide sequence ID" value="NZ_CP007128.1"/>
</dbReference>
<dbReference type="PANTHER" id="PTHR12598:SF0">
    <property type="entry name" value="COPPER HOMEOSTASIS PROTEIN CUTC HOMOLOG"/>
    <property type="match status" value="1"/>
</dbReference>
<proteinExistence type="inferred from homology"/>
<dbReference type="AlphaFoldDB" id="W0REP3"/>
<dbReference type="Pfam" id="PF03932">
    <property type="entry name" value="CutC"/>
    <property type="match status" value="1"/>
</dbReference>
<dbReference type="FunFam" id="3.20.20.380:FF:000001">
    <property type="entry name" value="Copper homeostasis protein CutC"/>
    <property type="match status" value="1"/>
</dbReference>
<comment type="subcellular location">
    <subcellularLocation>
        <location evidence="2">Cytoplasm</location>
    </subcellularLocation>
</comment>
<dbReference type="InParanoid" id="W0REP3"/>
<evidence type="ECO:0000256" key="2">
    <source>
        <dbReference type="HAMAP-Rule" id="MF_00795"/>
    </source>
</evidence>
<gene>
    <name evidence="2" type="primary">cutC</name>
    <name evidence="3" type="ORF">J421_1380</name>
</gene>
<dbReference type="PANTHER" id="PTHR12598">
    <property type="entry name" value="COPPER HOMEOSTASIS PROTEIN CUTC"/>
    <property type="match status" value="1"/>
</dbReference>
<dbReference type="OrthoDB" id="9815677at2"/>
<name>W0REP3_9BACT</name>
<protein>
    <recommendedName>
        <fullName evidence="2">PF03932 family protein CutC</fullName>
    </recommendedName>
</protein>
<dbReference type="Gene3D" id="3.20.20.380">
    <property type="entry name" value="Copper homeostasis (CutC) domain"/>
    <property type="match status" value="1"/>
</dbReference>
<dbReference type="EMBL" id="CP007128">
    <property type="protein sequence ID" value="AHG88917.1"/>
    <property type="molecule type" value="Genomic_DNA"/>
</dbReference>
<dbReference type="InterPro" id="IPR005627">
    <property type="entry name" value="CutC-like"/>
</dbReference>
<dbReference type="GO" id="GO:0005737">
    <property type="term" value="C:cytoplasm"/>
    <property type="evidence" value="ECO:0007669"/>
    <property type="project" value="UniProtKB-SubCell"/>
</dbReference>
<dbReference type="HOGENOM" id="CLU_050555_3_2_0"/>
<evidence type="ECO:0000256" key="1">
    <source>
        <dbReference type="ARBA" id="ARBA00007768"/>
    </source>
</evidence>
<keyword evidence="4" id="KW-1185">Reference proteome</keyword>
<dbReference type="HAMAP" id="MF_00795">
    <property type="entry name" value="CutC"/>
    <property type="match status" value="1"/>
</dbReference>
<accession>W0REP3</accession>
<organism evidence="3 4">
    <name type="scientific">Gemmatirosa kalamazoonensis</name>
    <dbReference type="NCBI Taxonomy" id="861299"/>
    <lineage>
        <taxon>Bacteria</taxon>
        <taxon>Pseudomonadati</taxon>
        <taxon>Gemmatimonadota</taxon>
        <taxon>Gemmatimonadia</taxon>
        <taxon>Gemmatimonadales</taxon>
        <taxon>Gemmatimonadaceae</taxon>
        <taxon>Gemmatirosa</taxon>
    </lineage>
</organism>
<dbReference type="PATRIC" id="fig|861299.3.peg.1402"/>
<dbReference type="KEGG" id="gba:J421_1380"/>
<dbReference type="STRING" id="861299.J421_1380"/>
<evidence type="ECO:0000313" key="4">
    <source>
        <dbReference type="Proteomes" id="UP000019151"/>
    </source>
</evidence>
<reference evidence="3 4" key="1">
    <citation type="journal article" date="2014" name="Genome Announc.">
        <title>Genome Sequence and Methylome of Soil Bacterium Gemmatirosa kalamazoonensis KBS708T, a Member of the Rarely Cultivated Gemmatimonadetes Phylum.</title>
        <authorList>
            <person name="Debruyn J.M."/>
            <person name="Radosevich M."/>
            <person name="Wommack K.E."/>
            <person name="Polson S.W."/>
            <person name="Hauser L.J."/>
            <person name="Fawaz M.N."/>
            <person name="Korlach J."/>
            <person name="Tsai Y.C."/>
        </authorList>
    </citation>
    <scope>NUCLEOTIDE SEQUENCE [LARGE SCALE GENOMIC DNA]</scope>
    <source>
        <strain evidence="3 4">KBS708</strain>
    </source>
</reference>
<dbReference type="Proteomes" id="UP000019151">
    <property type="component" value="Chromosome"/>
</dbReference>
<sequence length="251" mass="26204">MPVVVEACIDSVASAVAAERGGAARVELCDALHDAGTTPSAGMIAAVKERVRVPVFVIVRPRGGGFVYSAEELDVMRRDVIAARRLGADGVVIGALRPDGTVDDAATRALVDAAEGLPVTFHRAFDLVADRDAALDALVACGVSRVLTSGGAPSAIEGADAIAALVRRAADRLTVLAGGGIREAHVAELVRRTGVREVHVRGSRLTRTEMTSANGAIRLRKPLPDDEGAWEETDEARIRELVHRANAEPGG</sequence>
<dbReference type="eggNOG" id="COG3142">
    <property type="taxonomic scope" value="Bacteria"/>
</dbReference>
<keyword evidence="2" id="KW-0963">Cytoplasm</keyword>